<dbReference type="EMBL" id="ALPT02000021">
    <property type="protein sequence ID" value="KGA97800.1"/>
    <property type="molecule type" value="Genomic_DNA"/>
</dbReference>
<dbReference type="PANTHER" id="PTHR18964:SF149">
    <property type="entry name" value="BIFUNCTIONAL UDP-N-ACETYLGLUCOSAMINE 2-EPIMERASE_N-ACETYLMANNOSAMINE KINASE"/>
    <property type="match status" value="1"/>
</dbReference>
<evidence type="ECO:0000256" key="8">
    <source>
        <dbReference type="ARBA" id="ARBA00032386"/>
    </source>
</evidence>
<keyword evidence="11" id="KW-1185">Reference proteome</keyword>
<evidence type="ECO:0000256" key="5">
    <source>
        <dbReference type="ARBA" id="ARBA00022741"/>
    </source>
</evidence>
<dbReference type="GO" id="GO:0005524">
    <property type="term" value="F:ATP binding"/>
    <property type="evidence" value="ECO:0007669"/>
    <property type="project" value="UniProtKB-KW"/>
</dbReference>
<dbReference type="Proteomes" id="UP000297014">
    <property type="component" value="Unassembled WGS sequence"/>
</dbReference>
<dbReference type="PANTHER" id="PTHR18964">
    <property type="entry name" value="ROK (REPRESSOR, ORF, KINASE) FAMILY"/>
    <property type="match status" value="1"/>
</dbReference>
<comment type="caution">
    <text evidence="9">The sequence shown here is derived from an EMBL/GenBank/DDBJ whole genome shotgun (WGS) entry which is preliminary data.</text>
</comment>
<sequence length="319" mass="34163">MFLIGVDLGGTQIRIGLFTEEGELLDRKATLTKAEEGPTKVVERIKSLIHEISLPVIVKNGKESIGGIGIGCPGPLDVFEGIIMSPPNLPGWNRIPLKKLLEEEFQLSVYLNNDANAAVLGEYFFGSGKGKSNLVYLTLSTGVGTGIIDNGQLLLGQNGSSAEVGHMSLNPEGPLCGCGNRGCFEAFVSGTGIVRRAKALLEQDLESASALHECEELTTKLIFDAAKKKDRLALEIVEETRMYLGVALVNVIHLYNPSMIILGGGVSKVGAFLLEPAIQFAKERAMKLMADSLEFQLTQLGDDVGLIGAASLVKYHHQA</sequence>
<keyword evidence="6" id="KW-0418">Kinase</keyword>
<dbReference type="InterPro" id="IPR004654">
    <property type="entry name" value="ROK_glcA"/>
</dbReference>
<evidence type="ECO:0000313" key="11">
    <source>
        <dbReference type="Proteomes" id="UP000002754"/>
    </source>
</evidence>
<evidence type="ECO:0000256" key="6">
    <source>
        <dbReference type="ARBA" id="ARBA00022777"/>
    </source>
</evidence>
<dbReference type="GO" id="GO:0004340">
    <property type="term" value="F:glucokinase activity"/>
    <property type="evidence" value="ECO:0007669"/>
    <property type="project" value="UniProtKB-EC"/>
</dbReference>
<evidence type="ECO:0000313" key="9">
    <source>
        <dbReference type="EMBL" id="KGA97800.1"/>
    </source>
</evidence>
<dbReference type="SUPFAM" id="SSF53067">
    <property type="entry name" value="Actin-like ATPase domain"/>
    <property type="match status" value="1"/>
</dbReference>
<evidence type="ECO:0000256" key="7">
    <source>
        <dbReference type="ARBA" id="ARBA00022840"/>
    </source>
</evidence>
<dbReference type="AlphaFoldDB" id="A0A094XGB5"/>
<evidence type="ECO:0000256" key="3">
    <source>
        <dbReference type="ARBA" id="ARBA00014701"/>
    </source>
</evidence>
<accession>A0A094XGB5</accession>
<dbReference type="InterPro" id="IPR049874">
    <property type="entry name" value="ROK_cs"/>
</dbReference>
<dbReference type="InterPro" id="IPR000600">
    <property type="entry name" value="ROK"/>
</dbReference>
<dbReference type="EMBL" id="JALP01000201">
    <property type="protein sequence ID" value="THG89710.1"/>
    <property type="molecule type" value="Genomic_DNA"/>
</dbReference>
<dbReference type="RefSeq" id="WP_004428264.1">
    <property type="nucleotide sequence ID" value="NZ_JALP01000201.1"/>
</dbReference>
<reference evidence="9 11" key="1">
    <citation type="journal article" date="2014" name="Genome Announc.">
        <title>Draft Genome Sequence of Bacillus alcalophilus AV1934, a Classic Alkaliphile Isolated from Human Feces in 1934.</title>
        <authorList>
            <person name="Attie O."/>
            <person name="Jayaprakash A."/>
            <person name="Shah H."/>
            <person name="Paulsen I.T."/>
            <person name="Morino M."/>
            <person name="Takahashi Y."/>
            <person name="Narumi I."/>
            <person name="Sachidanandam R."/>
            <person name="Satoh K."/>
            <person name="Ito M."/>
            <person name="Krulwich T.A."/>
        </authorList>
    </citation>
    <scope>NUCLEOTIDE SEQUENCE [LARGE SCALE GENOMIC DNA]</scope>
    <source>
        <strain evidence="9 11">AV1934</strain>
    </source>
</reference>
<proteinExistence type="inferred from homology"/>
<dbReference type="InterPro" id="IPR043129">
    <property type="entry name" value="ATPase_NBD"/>
</dbReference>
<dbReference type="Pfam" id="PF00480">
    <property type="entry name" value="ROK"/>
    <property type="match status" value="1"/>
</dbReference>
<dbReference type="EC" id="2.7.1.2" evidence="2"/>
<dbReference type="GO" id="GO:0005737">
    <property type="term" value="C:cytoplasm"/>
    <property type="evidence" value="ECO:0007669"/>
    <property type="project" value="InterPro"/>
</dbReference>
<dbReference type="PROSITE" id="PS01125">
    <property type="entry name" value="ROK"/>
    <property type="match status" value="1"/>
</dbReference>
<name>A0A094XGB5_ALKAL</name>
<keyword evidence="4" id="KW-0808">Transferase</keyword>
<evidence type="ECO:0000256" key="2">
    <source>
        <dbReference type="ARBA" id="ARBA00012323"/>
    </source>
</evidence>
<organism evidence="9 11">
    <name type="scientific">Alkalihalobacillus alcalophilus ATCC 27647 = CGMCC 1.3604</name>
    <dbReference type="NCBI Taxonomy" id="1218173"/>
    <lineage>
        <taxon>Bacteria</taxon>
        <taxon>Bacillati</taxon>
        <taxon>Bacillota</taxon>
        <taxon>Bacilli</taxon>
        <taxon>Bacillales</taxon>
        <taxon>Bacillaceae</taxon>
        <taxon>Alkalihalobacillus</taxon>
    </lineage>
</organism>
<dbReference type="NCBIfam" id="TIGR00744">
    <property type="entry name" value="ROK_glcA_fam"/>
    <property type="match status" value="1"/>
</dbReference>
<evidence type="ECO:0000313" key="12">
    <source>
        <dbReference type="Proteomes" id="UP000297014"/>
    </source>
</evidence>
<dbReference type="GO" id="GO:0006096">
    <property type="term" value="P:glycolytic process"/>
    <property type="evidence" value="ECO:0007669"/>
    <property type="project" value="InterPro"/>
</dbReference>
<dbReference type="STRING" id="1218173.BALCAV_0208205"/>
<evidence type="ECO:0000256" key="4">
    <source>
        <dbReference type="ARBA" id="ARBA00022679"/>
    </source>
</evidence>
<keyword evidence="7" id="KW-0067">ATP-binding</keyword>
<dbReference type="Proteomes" id="UP000002754">
    <property type="component" value="Unassembled WGS sequence"/>
</dbReference>
<gene>
    <name evidence="10" type="ORF">AJ85_15530</name>
    <name evidence="9" type="ORF">BALCAV_0208205</name>
</gene>
<keyword evidence="5" id="KW-0547">Nucleotide-binding</keyword>
<reference evidence="10 12" key="2">
    <citation type="submission" date="2014-01" db="EMBL/GenBank/DDBJ databases">
        <title>Draft genome sequencing of Bacillus alcalophilus CGMCC 1.3604.</title>
        <authorList>
            <person name="Yang J."/>
            <person name="Diao L."/>
            <person name="Yang S."/>
        </authorList>
    </citation>
    <scope>NUCLEOTIDE SEQUENCE [LARGE SCALE GENOMIC DNA]</scope>
    <source>
        <strain evidence="10 12">CGMCC 1.3604</strain>
    </source>
</reference>
<protein>
    <recommendedName>
        <fullName evidence="3">Glucokinase</fullName>
        <ecNumber evidence="2">2.7.1.2</ecNumber>
    </recommendedName>
    <alternativeName>
        <fullName evidence="8">Glucose kinase</fullName>
    </alternativeName>
</protein>
<evidence type="ECO:0000313" key="10">
    <source>
        <dbReference type="EMBL" id="THG89710.1"/>
    </source>
</evidence>
<dbReference type="eggNOG" id="COG1940">
    <property type="taxonomic scope" value="Bacteria"/>
</dbReference>
<evidence type="ECO:0000256" key="1">
    <source>
        <dbReference type="ARBA" id="ARBA00006479"/>
    </source>
</evidence>
<dbReference type="Gene3D" id="3.30.420.40">
    <property type="match status" value="2"/>
</dbReference>
<comment type="similarity">
    <text evidence="1">Belongs to the ROK (NagC/XylR) family.</text>
</comment>